<dbReference type="Gene3D" id="3.40.630.30">
    <property type="match status" value="1"/>
</dbReference>
<keyword evidence="3" id="KW-1185">Reference proteome</keyword>
<organism evidence="2 3">
    <name type="scientific">Actinocrispum wychmicini</name>
    <dbReference type="NCBI Taxonomy" id="1213861"/>
    <lineage>
        <taxon>Bacteria</taxon>
        <taxon>Bacillati</taxon>
        <taxon>Actinomycetota</taxon>
        <taxon>Actinomycetes</taxon>
        <taxon>Pseudonocardiales</taxon>
        <taxon>Pseudonocardiaceae</taxon>
        <taxon>Actinocrispum</taxon>
    </lineage>
</organism>
<dbReference type="Proteomes" id="UP000295680">
    <property type="component" value="Unassembled WGS sequence"/>
</dbReference>
<dbReference type="SUPFAM" id="SSF55729">
    <property type="entry name" value="Acyl-CoA N-acyltransferases (Nat)"/>
    <property type="match status" value="1"/>
</dbReference>
<dbReference type="AlphaFoldDB" id="A0A4R2J8S8"/>
<name>A0A4R2J8S8_9PSEU</name>
<dbReference type="EMBL" id="SLWS01000007">
    <property type="protein sequence ID" value="TCO55713.1"/>
    <property type="molecule type" value="Genomic_DNA"/>
</dbReference>
<keyword evidence="2" id="KW-0808">Transferase</keyword>
<dbReference type="InterPro" id="IPR038740">
    <property type="entry name" value="BioF2-like_GNAT_dom"/>
</dbReference>
<sequence length="404" mass="46652">MLPAQPSQALSKPRLPARISLRDRLRLRAGYAWRNSGNLAIRQFRLRWDGRRSVTLPAIRSELGDMSITYAGPSEGVAYTLEFTEQRRETANGEDPVRDSRTVSGRDLLRVNGFPTGDITIVGTTAPNASRLPRDFSFVLPMRVHFVVDFNADTESVIERIARGERRNFRQKCRQHKWDLDIERDPGWFDHFYDRIYRATMFQRHRERERTESRESAYECLFRNGILFVLRMDGRRAGGHLCHWDRTTGVLTSRLLGVLDGADEYYAAGALKVMHILLIEWAGRNGVRQLDFQGTEAFLSKGTYQFKRLFGTRVTLPPNHFGDKRLWLQVRRDTPQVRDFLVANPFLAVTDDGTMEAVYFHDEHRVARTEYKSNSPGVVGVRHVNLTDFLAEISRHDGSRPAWR</sequence>
<evidence type="ECO:0000313" key="2">
    <source>
        <dbReference type="EMBL" id="TCO55713.1"/>
    </source>
</evidence>
<feature type="domain" description="BioF2-like acetyltransferase" evidence="1">
    <location>
        <begin position="166"/>
        <end position="308"/>
    </location>
</feature>
<evidence type="ECO:0000313" key="3">
    <source>
        <dbReference type="Proteomes" id="UP000295680"/>
    </source>
</evidence>
<gene>
    <name evidence="2" type="ORF">EV192_107135</name>
</gene>
<dbReference type="GO" id="GO:0016740">
    <property type="term" value="F:transferase activity"/>
    <property type="evidence" value="ECO:0007669"/>
    <property type="project" value="UniProtKB-KW"/>
</dbReference>
<dbReference type="InterPro" id="IPR016181">
    <property type="entry name" value="Acyl_CoA_acyltransferase"/>
</dbReference>
<comment type="caution">
    <text evidence="2">The sequence shown here is derived from an EMBL/GenBank/DDBJ whole genome shotgun (WGS) entry which is preliminary data.</text>
</comment>
<dbReference type="Pfam" id="PF13480">
    <property type="entry name" value="Acetyltransf_6"/>
    <property type="match status" value="1"/>
</dbReference>
<accession>A0A4R2J8S8</accession>
<reference evidence="2 3" key="1">
    <citation type="submission" date="2019-03" db="EMBL/GenBank/DDBJ databases">
        <title>Genomic Encyclopedia of Type Strains, Phase IV (KMG-IV): sequencing the most valuable type-strain genomes for metagenomic binning, comparative biology and taxonomic classification.</title>
        <authorList>
            <person name="Goeker M."/>
        </authorList>
    </citation>
    <scope>NUCLEOTIDE SEQUENCE [LARGE SCALE GENOMIC DNA]</scope>
    <source>
        <strain evidence="2 3">DSM 45934</strain>
    </source>
</reference>
<evidence type="ECO:0000259" key="1">
    <source>
        <dbReference type="Pfam" id="PF13480"/>
    </source>
</evidence>
<protein>
    <submittedName>
        <fullName evidence="2">Acetyltransferase (GNAT) family protein</fullName>
    </submittedName>
</protein>
<proteinExistence type="predicted"/>